<dbReference type="RefSeq" id="WP_202750255.1">
    <property type="nucleotide sequence ID" value="NZ_JAESWC010000014.1"/>
</dbReference>
<organism evidence="2 3">
    <name type="scientific">Clostridium rhizosphaerae</name>
    <dbReference type="NCBI Taxonomy" id="2803861"/>
    <lineage>
        <taxon>Bacteria</taxon>
        <taxon>Bacillati</taxon>
        <taxon>Bacillota</taxon>
        <taxon>Clostridia</taxon>
        <taxon>Eubacteriales</taxon>
        <taxon>Clostridiaceae</taxon>
        <taxon>Clostridium</taxon>
    </lineage>
</organism>
<keyword evidence="3" id="KW-1185">Reference proteome</keyword>
<evidence type="ECO:0000256" key="1">
    <source>
        <dbReference type="SAM" id="SignalP"/>
    </source>
</evidence>
<protein>
    <recommendedName>
        <fullName evidence="4">SipW-cognate class signal peptide</fullName>
    </recommendedName>
</protein>
<evidence type="ECO:0000313" key="2">
    <source>
        <dbReference type="EMBL" id="MBL4937511.1"/>
    </source>
</evidence>
<dbReference type="Proteomes" id="UP000632377">
    <property type="component" value="Unassembled WGS sequence"/>
</dbReference>
<name>A0ABS1TE48_9CLOT</name>
<reference evidence="2 3" key="1">
    <citation type="submission" date="2021-01" db="EMBL/GenBank/DDBJ databases">
        <title>Genome public.</title>
        <authorList>
            <person name="Liu C."/>
            <person name="Sun Q."/>
        </authorList>
    </citation>
    <scope>NUCLEOTIDE SEQUENCE [LARGE SCALE GENOMIC DNA]</scope>
    <source>
        <strain evidence="2 3">YIM B02515</strain>
    </source>
</reference>
<evidence type="ECO:0008006" key="4">
    <source>
        <dbReference type="Google" id="ProtNLM"/>
    </source>
</evidence>
<keyword evidence="1" id="KW-0732">Signal</keyword>
<feature type="chain" id="PRO_5046737844" description="SipW-cognate class signal peptide" evidence="1">
    <location>
        <begin position="24"/>
        <end position="267"/>
    </location>
</feature>
<sequence>MKKNKIILSAVLAALLTTGAGYAAWTDNLNITASASTGELKVEFVGPKEIELDGLLFDRGETIPWSSRVLESGNKNYSTSTLIKNDSNNATFTLSGMYPGSGALYALGFENKSTIPVKISSVTISNINSKFADNAIAISGYRQYRKDGRNEYKLVASDVLSRIKDLSDYSEEALMTMPMPRLRDLQSGLNSMLGGITMQPGDIITLDVPEEYKGAVDKVLKSQGISGYDPVNDNCVIIGLPYTVSDNSLEKLTDTFTVTINVKQFNQ</sequence>
<proteinExistence type="predicted"/>
<feature type="signal peptide" evidence="1">
    <location>
        <begin position="1"/>
        <end position="23"/>
    </location>
</feature>
<gene>
    <name evidence="2" type="ORF">JK636_17460</name>
</gene>
<comment type="caution">
    <text evidence="2">The sequence shown here is derived from an EMBL/GenBank/DDBJ whole genome shotgun (WGS) entry which is preliminary data.</text>
</comment>
<accession>A0ABS1TE48</accession>
<dbReference type="EMBL" id="JAESWC010000014">
    <property type="protein sequence ID" value="MBL4937511.1"/>
    <property type="molecule type" value="Genomic_DNA"/>
</dbReference>
<evidence type="ECO:0000313" key="3">
    <source>
        <dbReference type="Proteomes" id="UP000632377"/>
    </source>
</evidence>